<gene>
    <name evidence="2" type="ORF">GSLYS_00007249001</name>
</gene>
<proteinExistence type="predicted"/>
<dbReference type="Proteomes" id="UP001497497">
    <property type="component" value="Unassembled WGS sequence"/>
</dbReference>
<evidence type="ECO:0000313" key="3">
    <source>
        <dbReference type="Proteomes" id="UP001497497"/>
    </source>
</evidence>
<sequence>MRVDHISGHHSCQHTHTDSQPDNLIRKMAISSCMLTLVFSCVLLVVLVHCEETDHFEDRDVDLDEPQLAERFSGELRNHQPSKRRHHIKIYYPHHWGRRVVRGSEEGPEKRQGLDTMNSISSTSLEKRIEHELTDIEKREVFNALNSLEKKDSETLREKRQWWRILLKIATAIFGKRADKTLAEAEK</sequence>
<name>A0AAV2HL19_LYMST</name>
<evidence type="ECO:0000256" key="1">
    <source>
        <dbReference type="SAM" id="Phobius"/>
    </source>
</evidence>
<comment type="caution">
    <text evidence="2">The sequence shown here is derived from an EMBL/GenBank/DDBJ whole genome shotgun (WGS) entry which is preliminary data.</text>
</comment>
<keyword evidence="3" id="KW-1185">Reference proteome</keyword>
<keyword evidence="1" id="KW-1133">Transmembrane helix</keyword>
<evidence type="ECO:0000313" key="2">
    <source>
        <dbReference type="EMBL" id="CAL1533231.1"/>
    </source>
</evidence>
<reference evidence="2 3" key="1">
    <citation type="submission" date="2024-04" db="EMBL/GenBank/DDBJ databases">
        <authorList>
            <consortium name="Genoscope - CEA"/>
            <person name="William W."/>
        </authorList>
    </citation>
    <scope>NUCLEOTIDE SEQUENCE [LARGE SCALE GENOMIC DNA]</scope>
</reference>
<keyword evidence="1" id="KW-0812">Transmembrane</keyword>
<protein>
    <submittedName>
        <fullName evidence="2">Uncharacterized protein</fullName>
    </submittedName>
</protein>
<accession>A0AAV2HL19</accession>
<dbReference type="AlphaFoldDB" id="A0AAV2HL19"/>
<dbReference type="EMBL" id="CAXITT010000138">
    <property type="protein sequence ID" value="CAL1533231.1"/>
    <property type="molecule type" value="Genomic_DNA"/>
</dbReference>
<organism evidence="2 3">
    <name type="scientific">Lymnaea stagnalis</name>
    <name type="common">Great pond snail</name>
    <name type="synonym">Helix stagnalis</name>
    <dbReference type="NCBI Taxonomy" id="6523"/>
    <lineage>
        <taxon>Eukaryota</taxon>
        <taxon>Metazoa</taxon>
        <taxon>Spiralia</taxon>
        <taxon>Lophotrochozoa</taxon>
        <taxon>Mollusca</taxon>
        <taxon>Gastropoda</taxon>
        <taxon>Heterobranchia</taxon>
        <taxon>Euthyneura</taxon>
        <taxon>Panpulmonata</taxon>
        <taxon>Hygrophila</taxon>
        <taxon>Lymnaeoidea</taxon>
        <taxon>Lymnaeidae</taxon>
        <taxon>Lymnaea</taxon>
    </lineage>
</organism>
<keyword evidence="1" id="KW-0472">Membrane</keyword>
<feature type="transmembrane region" description="Helical" evidence="1">
    <location>
        <begin position="29"/>
        <end position="49"/>
    </location>
</feature>